<dbReference type="PANTHER" id="PTHR11139:SF9">
    <property type="entry name" value="SERINE_THREONINE-PROTEIN KINASE MTOR"/>
    <property type="match status" value="1"/>
</dbReference>
<accession>A0A1B6F8G8</accession>
<dbReference type="Pfam" id="PF00454">
    <property type="entry name" value="PI3_PI4_kinase"/>
    <property type="match status" value="1"/>
</dbReference>
<gene>
    <name evidence="2" type="ORF">g.44088</name>
</gene>
<name>A0A1B6F8G8_9HEMI</name>
<dbReference type="InterPro" id="IPR011009">
    <property type="entry name" value="Kinase-like_dom_sf"/>
</dbReference>
<protein>
    <recommendedName>
        <fullName evidence="1">PI3K/PI4K catalytic domain-containing protein</fullName>
    </recommendedName>
</protein>
<dbReference type="GO" id="GO:0005737">
    <property type="term" value="C:cytoplasm"/>
    <property type="evidence" value="ECO:0007669"/>
    <property type="project" value="TreeGrafter"/>
</dbReference>
<dbReference type="InterPro" id="IPR000403">
    <property type="entry name" value="PI3/4_kinase_cat_dom"/>
</dbReference>
<dbReference type="EMBL" id="GECZ01023241">
    <property type="protein sequence ID" value="JAS46528.1"/>
    <property type="molecule type" value="Transcribed_RNA"/>
</dbReference>
<dbReference type="Gene3D" id="1.10.1070.11">
    <property type="entry name" value="Phosphatidylinositol 3-/4-kinase, catalytic domain"/>
    <property type="match status" value="1"/>
</dbReference>
<evidence type="ECO:0000313" key="2">
    <source>
        <dbReference type="EMBL" id="JAS46528.1"/>
    </source>
</evidence>
<dbReference type="PROSITE" id="PS50290">
    <property type="entry name" value="PI3_4_KINASE_3"/>
    <property type="match status" value="1"/>
</dbReference>
<evidence type="ECO:0000259" key="1">
    <source>
        <dbReference type="PROSITE" id="PS50290"/>
    </source>
</evidence>
<reference evidence="2" key="1">
    <citation type="submission" date="2015-11" db="EMBL/GenBank/DDBJ databases">
        <title>De novo transcriptome assembly of four potential Pierce s Disease insect vectors from Arizona vineyards.</title>
        <authorList>
            <person name="Tassone E.E."/>
        </authorList>
    </citation>
    <scope>NUCLEOTIDE SEQUENCE</scope>
</reference>
<feature type="non-terminal residue" evidence="2">
    <location>
        <position position="239"/>
    </location>
</feature>
<dbReference type="GO" id="GO:0038202">
    <property type="term" value="P:TORC1 signaling"/>
    <property type="evidence" value="ECO:0007669"/>
    <property type="project" value="TreeGrafter"/>
</dbReference>
<dbReference type="InterPro" id="IPR050517">
    <property type="entry name" value="DDR_Repair_Kinase"/>
</dbReference>
<dbReference type="GO" id="GO:0004674">
    <property type="term" value="F:protein serine/threonine kinase activity"/>
    <property type="evidence" value="ECO:0007669"/>
    <property type="project" value="TreeGrafter"/>
</dbReference>
<dbReference type="PANTHER" id="PTHR11139">
    <property type="entry name" value="ATAXIA TELANGIECTASIA MUTATED ATM -RELATED"/>
    <property type="match status" value="1"/>
</dbReference>
<dbReference type="InterPro" id="IPR036940">
    <property type="entry name" value="PI3/4_kinase_cat_sf"/>
</dbReference>
<dbReference type="GO" id="GO:0031931">
    <property type="term" value="C:TORC1 complex"/>
    <property type="evidence" value="ECO:0007669"/>
    <property type="project" value="TreeGrafter"/>
</dbReference>
<dbReference type="SUPFAM" id="SSF56112">
    <property type="entry name" value="Protein kinase-like (PK-like)"/>
    <property type="match status" value="1"/>
</dbReference>
<organism evidence="2">
    <name type="scientific">Cuerna arida</name>
    <dbReference type="NCBI Taxonomy" id="1464854"/>
    <lineage>
        <taxon>Eukaryota</taxon>
        <taxon>Metazoa</taxon>
        <taxon>Ecdysozoa</taxon>
        <taxon>Arthropoda</taxon>
        <taxon>Hexapoda</taxon>
        <taxon>Insecta</taxon>
        <taxon>Pterygota</taxon>
        <taxon>Neoptera</taxon>
        <taxon>Paraneoptera</taxon>
        <taxon>Hemiptera</taxon>
        <taxon>Auchenorrhyncha</taxon>
        <taxon>Membracoidea</taxon>
        <taxon>Cicadellidae</taxon>
        <taxon>Cicadellinae</taxon>
        <taxon>Proconiini</taxon>
        <taxon>Cuerna</taxon>
    </lineage>
</organism>
<dbReference type="GO" id="GO:0016242">
    <property type="term" value="P:negative regulation of macroautophagy"/>
    <property type="evidence" value="ECO:0007669"/>
    <property type="project" value="TreeGrafter"/>
</dbReference>
<proteinExistence type="predicted"/>
<feature type="non-terminal residue" evidence="2">
    <location>
        <position position="1"/>
    </location>
</feature>
<feature type="domain" description="PI3K/PI4K catalytic" evidence="1">
    <location>
        <begin position="1"/>
        <end position="123"/>
    </location>
</feature>
<dbReference type="GO" id="GO:0005634">
    <property type="term" value="C:nucleus"/>
    <property type="evidence" value="ECO:0007669"/>
    <property type="project" value="TreeGrafter"/>
</dbReference>
<dbReference type="AlphaFoldDB" id="A0A1B6F8G8"/>
<dbReference type="GO" id="GO:0031932">
    <property type="term" value="C:TORC2 complex"/>
    <property type="evidence" value="ECO:0007669"/>
    <property type="project" value="TreeGrafter"/>
</dbReference>
<sequence length="239" mass="27494">SGKILHINFGDCFEVAMHRDKYPEKVPFRLTRMLINAMEVTGIEGTYRRTCQSVMSVLQRNRDSLMSVLEAFVYDPLINWRLIDSTQRLPSKWRFEEDDGDCSDGEAPTSLHSRRLGDIIKANSRRAKKDKKKPDIKDTVGSFDEKGAKIEDLNEKVPEDDEVGSKEHVVEQYSEVLNVKLDDSQVLKEAEVKKDNCIRNNRIAGNLRPDLVNKRVLAITQRVRDKLTGRDFIEEDELT</sequence>